<dbReference type="EMBL" id="VINQ01000006">
    <property type="protein sequence ID" value="KAA0916120.1"/>
    <property type="molecule type" value="Genomic_DNA"/>
</dbReference>
<dbReference type="InterPro" id="IPR000683">
    <property type="entry name" value="Gfo/Idh/MocA-like_OxRdtase_N"/>
</dbReference>
<dbReference type="Proteomes" id="UP000325291">
    <property type="component" value="Unassembled WGS sequence"/>
</dbReference>
<gene>
    <name evidence="4" type="ORF">FLO80_10355</name>
</gene>
<dbReference type="GO" id="GO:0000166">
    <property type="term" value="F:nucleotide binding"/>
    <property type="evidence" value="ECO:0007669"/>
    <property type="project" value="InterPro"/>
</dbReference>
<name>A0A5A9ZG43_9RHOB</name>
<protein>
    <submittedName>
        <fullName evidence="4">Gfo/Idh/MocA family oxidoreductase</fullName>
    </submittedName>
</protein>
<keyword evidence="5" id="KW-1185">Reference proteome</keyword>
<reference evidence="4 5" key="1">
    <citation type="submission" date="2019-07" db="EMBL/GenBank/DDBJ databases">
        <title>Aquicoccus porphyridii gen. nov., sp. nov., isolated from a small marine red alga, Porphyridium marinum.</title>
        <authorList>
            <person name="Liu L."/>
        </authorList>
    </citation>
    <scope>NUCLEOTIDE SEQUENCE [LARGE SCALE GENOMIC DNA]</scope>
    <source>
        <strain evidence="4 5">L1 8-17</strain>
    </source>
</reference>
<dbReference type="AlphaFoldDB" id="A0A5A9ZG43"/>
<accession>A0A5A9ZG43</accession>
<dbReference type="Pfam" id="PF01408">
    <property type="entry name" value="GFO_IDH_MocA"/>
    <property type="match status" value="1"/>
</dbReference>
<dbReference type="InterPro" id="IPR036291">
    <property type="entry name" value="NAD(P)-bd_dom_sf"/>
</dbReference>
<dbReference type="SUPFAM" id="SSF55347">
    <property type="entry name" value="Glyceraldehyde-3-phosphate dehydrogenase-like, C-terminal domain"/>
    <property type="match status" value="1"/>
</dbReference>
<dbReference type="GO" id="GO:0016491">
    <property type="term" value="F:oxidoreductase activity"/>
    <property type="evidence" value="ECO:0007669"/>
    <property type="project" value="UniProtKB-KW"/>
</dbReference>
<evidence type="ECO:0000259" key="2">
    <source>
        <dbReference type="Pfam" id="PF01408"/>
    </source>
</evidence>
<evidence type="ECO:0000313" key="5">
    <source>
        <dbReference type="Proteomes" id="UP000325291"/>
    </source>
</evidence>
<proteinExistence type="predicted"/>
<feature type="domain" description="Gfo/Idh/MocA-like oxidoreductase N-terminal" evidence="2">
    <location>
        <begin position="4"/>
        <end position="120"/>
    </location>
</feature>
<evidence type="ECO:0000313" key="4">
    <source>
        <dbReference type="EMBL" id="KAA0916120.1"/>
    </source>
</evidence>
<evidence type="ECO:0000256" key="1">
    <source>
        <dbReference type="ARBA" id="ARBA00023002"/>
    </source>
</evidence>
<organism evidence="4 5">
    <name type="scientific">Aquicoccus porphyridii</name>
    <dbReference type="NCBI Taxonomy" id="1852029"/>
    <lineage>
        <taxon>Bacteria</taxon>
        <taxon>Pseudomonadati</taxon>
        <taxon>Pseudomonadota</taxon>
        <taxon>Alphaproteobacteria</taxon>
        <taxon>Rhodobacterales</taxon>
        <taxon>Paracoccaceae</taxon>
        <taxon>Aquicoccus</taxon>
    </lineage>
</organism>
<dbReference type="Gene3D" id="3.30.360.10">
    <property type="entry name" value="Dihydrodipicolinate Reductase, domain 2"/>
    <property type="match status" value="1"/>
</dbReference>
<comment type="caution">
    <text evidence="4">The sequence shown here is derived from an EMBL/GenBank/DDBJ whole genome shotgun (WGS) entry which is preliminary data.</text>
</comment>
<dbReference type="Gene3D" id="3.40.50.720">
    <property type="entry name" value="NAD(P)-binding Rossmann-like Domain"/>
    <property type="match status" value="1"/>
</dbReference>
<dbReference type="InterPro" id="IPR055170">
    <property type="entry name" value="GFO_IDH_MocA-like_dom"/>
</dbReference>
<dbReference type="InterPro" id="IPR050463">
    <property type="entry name" value="Gfo/Idh/MocA_oxidrdct_glycsds"/>
</dbReference>
<dbReference type="RefSeq" id="WP_111368082.1">
    <property type="nucleotide sequence ID" value="NZ_VINQ01000006.1"/>
</dbReference>
<feature type="domain" description="GFO/IDH/MocA-like oxidoreductase" evidence="3">
    <location>
        <begin position="129"/>
        <end position="249"/>
    </location>
</feature>
<evidence type="ECO:0000259" key="3">
    <source>
        <dbReference type="Pfam" id="PF22725"/>
    </source>
</evidence>
<dbReference type="PANTHER" id="PTHR43818">
    <property type="entry name" value="BCDNA.GH03377"/>
    <property type="match status" value="1"/>
</dbReference>
<dbReference type="PANTHER" id="PTHR43818:SF11">
    <property type="entry name" value="BCDNA.GH03377"/>
    <property type="match status" value="1"/>
</dbReference>
<sequence length="321" mass="33675">MTVRTAIVGLGIMGRRMLEHMIAHEGYDPAFLWDPDAAACATARALAPGAVIAESAEAAIAGADLVYLACPPEPRKALALMTAAAGKAVFLEKPLGVDIAASEDLVARLAASGVPVAVNFTQAAGPAMRAVAEAARTGAMGDLAGVDIVVSYGAWPRAWQQAADWLRFRDEGGMTREVISHFLFFSERILGPLTLTWAHPSYPDDPALCETHMLARLENAEGLPVTVMASVGGAQPDRQELTIKGTKASHRITDFYADTVSDGGAFEPVDHGGVDPRGGAIRAQLDDLLVTIDGKASRLATPQEALRVQKLVEAMLAANGG</sequence>
<keyword evidence="1" id="KW-0560">Oxidoreductase</keyword>
<dbReference type="SUPFAM" id="SSF51735">
    <property type="entry name" value="NAD(P)-binding Rossmann-fold domains"/>
    <property type="match status" value="1"/>
</dbReference>
<dbReference type="Pfam" id="PF22725">
    <property type="entry name" value="GFO_IDH_MocA_C3"/>
    <property type="match status" value="1"/>
</dbReference>